<dbReference type="EMBL" id="ADCY02000004">
    <property type="protein sequence ID" value="EFG31829.1"/>
    <property type="molecule type" value="Genomic_DNA"/>
</dbReference>
<feature type="signal peptide" evidence="1">
    <location>
        <begin position="1"/>
        <end position="25"/>
    </location>
</feature>
<reference evidence="3 4" key="1">
    <citation type="submission" date="2010-03" db="EMBL/GenBank/DDBJ databases">
        <authorList>
            <consortium name="The Broad Institute Genome Sequencing Platform"/>
            <person name="Ward D."/>
            <person name="Earl A."/>
            <person name="Feldgarden M."/>
            <person name="Gevers D."/>
            <person name="Young S."/>
            <person name="Zeng Q."/>
            <person name="Koehrsen M."/>
            <person name="Alvarado L."/>
            <person name="Berlin A.M."/>
            <person name="Borenstein D."/>
            <person name="Chapman S.B."/>
            <person name="Chen Z."/>
            <person name="Engels R."/>
            <person name="Freedman E."/>
            <person name="Gellesch M."/>
            <person name="Goldberg J."/>
            <person name="Griggs A."/>
            <person name="Gujja S."/>
            <person name="Heilman E.R."/>
            <person name="Heiman D.I."/>
            <person name="Hepburn T.A."/>
            <person name="Howarth C."/>
            <person name="Jen D."/>
            <person name="Larson L."/>
            <person name="Mehta T."/>
            <person name="Park D."/>
            <person name="Pearson M."/>
            <person name="Richards J."/>
            <person name="Roberts A."/>
            <person name="Saif S."/>
            <person name="Shea T.D."/>
            <person name="Shenoy N."/>
            <person name="Sisk P."/>
            <person name="Stolte C."/>
            <person name="Sykes S.N."/>
            <person name="Walk T."/>
            <person name="White J."/>
            <person name="Yandava C."/>
            <person name="Izard J."/>
            <person name="Baranova O.V."/>
            <person name="Blanton J.M."/>
            <person name="Tanner A.C."/>
            <person name="Dewhirst F."/>
            <person name="Haas B."/>
            <person name="Nusbaum C."/>
            <person name="Birren B."/>
        </authorList>
    </citation>
    <scope>NUCLEOTIDE SEQUENCE [LARGE SCALE GENOMIC DNA]</scope>
    <source>
        <strain evidence="3 4">ATCC 29453</strain>
    </source>
</reference>
<feature type="domain" description="PepSY" evidence="2">
    <location>
        <begin position="12"/>
        <end position="100"/>
    </location>
</feature>
<accession>V9H9K8</accession>
<dbReference type="Gene3D" id="3.10.450.40">
    <property type="match status" value="1"/>
</dbReference>
<dbReference type="HOGENOM" id="CLU_143489_4_0_4"/>
<keyword evidence="4" id="KW-1185">Reference proteome</keyword>
<evidence type="ECO:0000313" key="3">
    <source>
        <dbReference type="EMBL" id="EFG31829.1"/>
    </source>
</evidence>
<dbReference type="InterPro" id="IPR025711">
    <property type="entry name" value="PepSY"/>
</dbReference>
<name>V9H9K8_9NEIS</name>
<protein>
    <recommendedName>
        <fullName evidence="2">PepSY domain-containing protein</fullName>
    </recommendedName>
</protein>
<dbReference type="Pfam" id="PF13670">
    <property type="entry name" value="PepSY_2"/>
    <property type="match status" value="1"/>
</dbReference>
<evidence type="ECO:0000313" key="4">
    <source>
        <dbReference type="Proteomes" id="UP000017813"/>
    </source>
</evidence>
<sequence length="104" mass="11775">MKQLNIFTKSVLLAALAVAVTPALADDDDRIYAQNHAQYITHQAAGEKALQQVGGGYVKDVEFEYHDFSKKEYFDVEVIDKKGQEFDVRLDARTGKVIRVKRDD</sequence>
<dbReference type="Proteomes" id="UP000017813">
    <property type="component" value="Unassembled WGS sequence"/>
</dbReference>
<reference evidence="3 4" key="2">
    <citation type="submission" date="2011-10" db="EMBL/GenBank/DDBJ databases">
        <title>The Genome Sequence of Simonsiella muelleri ATCC 29453.</title>
        <authorList>
            <consortium name="The Broad Institute Genome Sequencing Platform"/>
            <consortium name="The Broad Institute Genome Sequencing Center for Infectious Disease"/>
            <person name="Earl A."/>
            <person name="Ward D."/>
            <person name="Feldgarden M."/>
            <person name="Gevers D."/>
            <person name="Izard J."/>
            <person name="Baranova O.V."/>
            <person name="Blanton J.M."/>
            <person name="Tanner A.C."/>
            <person name="Dewhirst F."/>
            <person name="Young S.K."/>
            <person name="Zeng Q."/>
            <person name="Gargeya S."/>
            <person name="Fitzgerald M."/>
            <person name="Haas B."/>
            <person name="Abouelleil A."/>
            <person name="Alvarado L."/>
            <person name="Arachchi H.M."/>
            <person name="Berlin A."/>
            <person name="Brown A."/>
            <person name="Chapman S.B."/>
            <person name="Chen Z."/>
            <person name="Dunbar C."/>
            <person name="Freedman E."/>
            <person name="Gearin G."/>
            <person name="Goldberg J."/>
            <person name="Griggs A."/>
            <person name="Gujja S."/>
            <person name="Heiman D."/>
            <person name="Howarth C."/>
            <person name="Larson L."/>
            <person name="Lui A."/>
            <person name="MacDonald P.J.P."/>
            <person name="Montmayeur A."/>
            <person name="Murphy C."/>
            <person name="Neiman D."/>
            <person name="Pearson M."/>
            <person name="Priest M."/>
            <person name="Roberts A."/>
            <person name="Saif S."/>
            <person name="Shea T."/>
            <person name="Shenoy N."/>
            <person name="Sisk P."/>
            <person name="Stolte C."/>
            <person name="Sykes S."/>
            <person name="Wortman J."/>
            <person name="Nusbaum C."/>
            <person name="Birren B."/>
        </authorList>
    </citation>
    <scope>NUCLEOTIDE SEQUENCE [LARGE SCALE GENOMIC DNA]</scope>
    <source>
        <strain evidence="3 4">ATCC 29453</strain>
    </source>
</reference>
<organism evidence="3 4">
    <name type="scientific">Simonsiella muelleri ATCC 29453</name>
    <dbReference type="NCBI Taxonomy" id="641147"/>
    <lineage>
        <taxon>Bacteria</taxon>
        <taxon>Pseudomonadati</taxon>
        <taxon>Pseudomonadota</taxon>
        <taxon>Betaproteobacteria</taxon>
        <taxon>Neisseriales</taxon>
        <taxon>Neisseriaceae</taxon>
        <taxon>Simonsiella</taxon>
    </lineage>
</organism>
<dbReference type="AlphaFoldDB" id="V9H9K8"/>
<dbReference type="RefSeq" id="WP_002641148.1">
    <property type="nucleotide sequence ID" value="NZ_CP019448.1"/>
</dbReference>
<dbReference type="STRING" id="641147.HMPREF9021_00228"/>
<evidence type="ECO:0000259" key="2">
    <source>
        <dbReference type="Pfam" id="PF13670"/>
    </source>
</evidence>
<gene>
    <name evidence="3" type="ORF">HMPREF9021_00228</name>
</gene>
<evidence type="ECO:0000256" key="1">
    <source>
        <dbReference type="SAM" id="SignalP"/>
    </source>
</evidence>
<keyword evidence="1" id="KW-0732">Signal</keyword>
<feature type="chain" id="PRO_5030178921" description="PepSY domain-containing protein" evidence="1">
    <location>
        <begin position="26"/>
        <end position="104"/>
    </location>
</feature>
<proteinExistence type="predicted"/>
<dbReference type="eggNOG" id="ENOG5033N8B">
    <property type="taxonomic scope" value="Bacteria"/>
</dbReference>
<comment type="caution">
    <text evidence="3">The sequence shown here is derived from an EMBL/GenBank/DDBJ whole genome shotgun (WGS) entry which is preliminary data.</text>
</comment>
<dbReference type="KEGG" id="smur:BWP33_01430"/>